<organism evidence="7 8">
    <name type="scientific">Labilibaculum filiforme</name>
    <dbReference type="NCBI Taxonomy" id="1940526"/>
    <lineage>
        <taxon>Bacteria</taxon>
        <taxon>Pseudomonadati</taxon>
        <taxon>Bacteroidota</taxon>
        <taxon>Bacteroidia</taxon>
        <taxon>Marinilabiliales</taxon>
        <taxon>Marinifilaceae</taxon>
        <taxon>Labilibaculum</taxon>
    </lineage>
</organism>
<dbReference type="InterPro" id="IPR050833">
    <property type="entry name" value="Poly_Biosynth_Transport"/>
</dbReference>
<sequence>MKFNKVIVYLATRYLTYFIQFVISIFIAVKLGPYYFGLWGFLLLLLSYFQITNLGISNAINVLLVQYKNDDSKSRNLVSTAFVLIGCLCFVVLLFALYYYYYGISFFDKYEVGNLFYPICLIAMFVYVNMLLVTIYRVKNRLFEIAFYQSVIPVLILVALFILEEKNLIIILLGIYLFGHLLSFLLFLFRKVLPARGNVNFGDSKVIINKGFFLFIYNICFYLLIISVRTIISIFYSVEEFGFFTFSYTLANSLLLLLDAMTFVIFPKLIDKLNSDNADEVERNIKLIRSNYVCLSHCLIYVAIIFFPIFVELIPKYRDTLQALNLIALTIVLYTNAFGYNSYLMARNKEKIIATVSVVGLILNVFLALIMVKVLKAPYSYVIIATMFSYLFYTFFFVYFGKINLGRNASFDIVFNEAFPIRLLIPYIIAVLISIFQLKYIVFIPLLVFMMLNVQTIKEVIETIKRVIKKPNVINL</sequence>
<evidence type="ECO:0000313" key="7">
    <source>
        <dbReference type="EMBL" id="PKQ64410.1"/>
    </source>
</evidence>
<evidence type="ECO:0000256" key="4">
    <source>
        <dbReference type="ARBA" id="ARBA00022989"/>
    </source>
</evidence>
<keyword evidence="3 6" id="KW-0812">Transmembrane</keyword>
<evidence type="ECO:0000256" key="3">
    <source>
        <dbReference type="ARBA" id="ARBA00022692"/>
    </source>
</evidence>
<proteinExistence type="predicted"/>
<evidence type="ECO:0000313" key="8">
    <source>
        <dbReference type="Proteomes" id="UP000233535"/>
    </source>
</evidence>
<feature type="transmembrane region" description="Helical" evidence="6">
    <location>
        <begin position="7"/>
        <end position="28"/>
    </location>
</feature>
<keyword evidence="4 6" id="KW-1133">Transmembrane helix</keyword>
<evidence type="ECO:0000256" key="1">
    <source>
        <dbReference type="ARBA" id="ARBA00004651"/>
    </source>
</evidence>
<protein>
    <recommendedName>
        <fullName evidence="9">Polysaccharide biosynthesis protein C-terminal domain-containing protein</fullName>
    </recommendedName>
</protein>
<feature type="transmembrane region" description="Helical" evidence="6">
    <location>
        <begin position="352"/>
        <end position="372"/>
    </location>
</feature>
<feature type="transmembrane region" description="Helical" evidence="6">
    <location>
        <begin position="291"/>
        <end position="311"/>
    </location>
</feature>
<gene>
    <name evidence="7" type="ORF">BZG02_06240</name>
</gene>
<feature type="transmembrane region" description="Helical" evidence="6">
    <location>
        <begin position="248"/>
        <end position="270"/>
    </location>
</feature>
<dbReference type="PANTHER" id="PTHR30250:SF11">
    <property type="entry name" value="O-ANTIGEN TRANSPORTER-RELATED"/>
    <property type="match status" value="1"/>
</dbReference>
<feature type="transmembrane region" description="Helical" evidence="6">
    <location>
        <begin position="442"/>
        <end position="461"/>
    </location>
</feature>
<feature type="transmembrane region" description="Helical" evidence="6">
    <location>
        <begin position="323"/>
        <end position="340"/>
    </location>
</feature>
<keyword evidence="2" id="KW-1003">Cell membrane</keyword>
<dbReference type="Pfam" id="PF01943">
    <property type="entry name" value="Polysacc_synt"/>
    <property type="match status" value="1"/>
</dbReference>
<keyword evidence="5 6" id="KW-0472">Membrane</keyword>
<dbReference type="GO" id="GO:0005886">
    <property type="term" value="C:plasma membrane"/>
    <property type="evidence" value="ECO:0007669"/>
    <property type="project" value="UniProtKB-SubCell"/>
</dbReference>
<feature type="transmembrane region" description="Helical" evidence="6">
    <location>
        <begin position="145"/>
        <end position="163"/>
    </location>
</feature>
<evidence type="ECO:0000256" key="2">
    <source>
        <dbReference type="ARBA" id="ARBA00022475"/>
    </source>
</evidence>
<feature type="transmembrane region" description="Helical" evidence="6">
    <location>
        <begin position="77"/>
        <end position="102"/>
    </location>
</feature>
<dbReference type="Proteomes" id="UP000233535">
    <property type="component" value="Unassembled WGS sequence"/>
</dbReference>
<keyword evidence="8" id="KW-1185">Reference proteome</keyword>
<evidence type="ECO:0000256" key="6">
    <source>
        <dbReference type="SAM" id="Phobius"/>
    </source>
</evidence>
<feature type="transmembrane region" description="Helical" evidence="6">
    <location>
        <begin position="114"/>
        <end position="133"/>
    </location>
</feature>
<evidence type="ECO:0008006" key="9">
    <source>
        <dbReference type="Google" id="ProtNLM"/>
    </source>
</evidence>
<feature type="transmembrane region" description="Helical" evidence="6">
    <location>
        <begin position="413"/>
        <end position="436"/>
    </location>
</feature>
<dbReference type="PANTHER" id="PTHR30250">
    <property type="entry name" value="PST FAMILY PREDICTED COLANIC ACID TRANSPORTER"/>
    <property type="match status" value="1"/>
</dbReference>
<comment type="subcellular location">
    <subcellularLocation>
        <location evidence="1">Cell membrane</location>
        <topology evidence="1">Multi-pass membrane protein</topology>
    </subcellularLocation>
</comment>
<dbReference type="AlphaFoldDB" id="A0A2N3I279"/>
<feature type="transmembrane region" description="Helical" evidence="6">
    <location>
        <begin position="169"/>
        <end position="190"/>
    </location>
</feature>
<feature type="transmembrane region" description="Helical" evidence="6">
    <location>
        <begin position="34"/>
        <end position="56"/>
    </location>
</feature>
<feature type="transmembrane region" description="Helical" evidence="6">
    <location>
        <begin position="378"/>
        <end position="401"/>
    </location>
</feature>
<evidence type="ECO:0000256" key="5">
    <source>
        <dbReference type="ARBA" id="ARBA00023136"/>
    </source>
</evidence>
<name>A0A2N3I279_9BACT</name>
<dbReference type="EMBL" id="MVDD01000003">
    <property type="protein sequence ID" value="PKQ64410.1"/>
    <property type="molecule type" value="Genomic_DNA"/>
</dbReference>
<reference evidence="7 8" key="1">
    <citation type="journal article" date="2017" name="Front. Microbiol.">
        <title>Labilibaculum manganireducens gen. nov., sp. nov. and Labilibaculum filiforme sp. nov., Novel Bacteroidetes Isolated from Subsurface Sediments of the Baltic Sea.</title>
        <authorList>
            <person name="Vandieken V."/>
            <person name="Marshall I.P."/>
            <person name="Niemann H."/>
            <person name="Engelen B."/>
            <person name="Cypionka H."/>
        </authorList>
    </citation>
    <scope>NUCLEOTIDE SEQUENCE [LARGE SCALE GENOMIC DNA]</scope>
    <source>
        <strain evidence="7 8">59.16B</strain>
    </source>
</reference>
<dbReference type="InterPro" id="IPR002797">
    <property type="entry name" value="Polysacc_synth"/>
</dbReference>
<accession>A0A2N3I279</accession>
<comment type="caution">
    <text evidence="7">The sequence shown here is derived from an EMBL/GenBank/DDBJ whole genome shotgun (WGS) entry which is preliminary data.</text>
</comment>
<feature type="transmembrane region" description="Helical" evidence="6">
    <location>
        <begin position="211"/>
        <end position="236"/>
    </location>
</feature>